<organism evidence="1 2">
    <name type="scientific">Limosa lapponica baueri</name>
    <dbReference type="NCBI Taxonomy" id="1758121"/>
    <lineage>
        <taxon>Eukaryota</taxon>
        <taxon>Metazoa</taxon>
        <taxon>Chordata</taxon>
        <taxon>Craniata</taxon>
        <taxon>Vertebrata</taxon>
        <taxon>Euteleostomi</taxon>
        <taxon>Archelosauria</taxon>
        <taxon>Archosauria</taxon>
        <taxon>Dinosauria</taxon>
        <taxon>Saurischia</taxon>
        <taxon>Theropoda</taxon>
        <taxon>Coelurosauria</taxon>
        <taxon>Aves</taxon>
        <taxon>Neognathae</taxon>
        <taxon>Neoaves</taxon>
        <taxon>Charadriiformes</taxon>
        <taxon>Scolopacidae</taxon>
        <taxon>Limosa</taxon>
    </lineage>
</organism>
<name>A0A2I0TPG1_LIMLA</name>
<keyword evidence="2" id="KW-1185">Reference proteome</keyword>
<proteinExistence type="predicted"/>
<dbReference type="EMBL" id="KZ508087">
    <property type="protein sequence ID" value="PKU35706.1"/>
    <property type="molecule type" value="Genomic_DNA"/>
</dbReference>
<dbReference type="Proteomes" id="UP000233556">
    <property type="component" value="Unassembled WGS sequence"/>
</dbReference>
<dbReference type="AlphaFoldDB" id="A0A2I0TPG1"/>
<protein>
    <submittedName>
        <fullName evidence="1">Uncharacterized protein</fullName>
    </submittedName>
</protein>
<dbReference type="OrthoDB" id="9204546at2759"/>
<gene>
    <name evidence="1" type="ORF">llap_13986</name>
</gene>
<evidence type="ECO:0000313" key="1">
    <source>
        <dbReference type="EMBL" id="PKU35706.1"/>
    </source>
</evidence>
<reference evidence="2" key="2">
    <citation type="submission" date="2017-12" db="EMBL/GenBank/DDBJ databases">
        <title>Genome sequence of the Bar-tailed Godwit (Limosa lapponica baueri).</title>
        <authorList>
            <person name="Lima N.C.B."/>
            <person name="Parody-Merino A.M."/>
            <person name="Battley P.F."/>
            <person name="Fidler A.E."/>
            <person name="Prosdocimi F."/>
        </authorList>
    </citation>
    <scope>NUCLEOTIDE SEQUENCE [LARGE SCALE GENOMIC DNA]</scope>
</reference>
<sequence length="236" mass="26373">MHNGMVVESAYLGEPQPFNTSWQPGTYTAAVLNLIAPTGFVLGNRICEQSYHNAALHPIWNYMALSPPHPLLAAEITCVKLNPRQGSPIPRSSWLVRNNMGHWRPMEGNMTCVDVFQIVPRTVEISTKNIKLNWTCRIPDACQHIWAMCCLAVPSSPPCEVEEVKGEKMLHGQEGTFACPPLQPFTVYSVTISLPPPSTILFTQLRRTKEMGMCPPTRNIKVPFAWQLSPSIHSLQ</sequence>
<reference evidence="2" key="1">
    <citation type="submission" date="2017-11" db="EMBL/GenBank/DDBJ databases">
        <authorList>
            <person name="Lima N.C."/>
            <person name="Parody-Merino A.M."/>
            <person name="Battley P.F."/>
            <person name="Fidler A.E."/>
            <person name="Prosdocimi F."/>
        </authorList>
    </citation>
    <scope>NUCLEOTIDE SEQUENCE [LARGE SCALE GENOMIC DNA]</scope>
</reference>
<evidence type="ECO:0000313" key="2">
    <source>
        <dbReference type="Proteomes" id="UP000233556"/>
    </source>
</evidence>
<accession>A0A2I0TPG1</accession>